<evidence type="ECO:0000313" key="9">
    <source>
        <dbReference type="Proteomes" id="UP000694408"/>
    </source>
</evidence>
<feature type="compositionally biased region" description="Basic and acidic residues" evidence="6">
    <location>
        <begin position="95"/>
        <end position="104"/>
    </location>
</feature>
<organism evidence="8 9">
    <name type="scientific">Junco hyemalis</name>
    <name type="common">Dark-eyed junco</name>
    <dbReference type="NCBI Taxonomy" id="40217"/>
    <lineage>
        <taxon>Eukaryota</taxon>
        <taxon>Metazoa</taxon>
        <taxon>Chordata</taxon>
        <taxon>Craniata</taxon>
        <taxon>Vertebrata</taxon>
        <taxon>Euteleostomi</taxon>
        <taxon>Archelosauria</taxon>
        <taxon>Archosauria</taxon>
        <taxon>Dinosauria</taxon>
        <taxon>Saurischia</taxon>
        <taxon>Theropoda</taxon>
        <taxon>Coelurosauria</taxon>
        <taxon>Aves</taxon>
        <taxon>Neognathae</taxon>
        <taxon>Neoaves</taxon>
        <taxon>Telluraves</taxon>
        <taxon>Australaves</taxon>
        <taxon>Passeriformes</taxon>
        <taxon>Passerellidae</taxon>
        <taxon>Junco</taxon>
    </lineage>
</organism>
<feature type="region of interest" description="Disordered" evidence="6">
    <location>
        <begin position="1"/>
        <end position="168"/>
    </location>
</feature>
<dbReference type="PROSITE" id="PS51203">
    <property type="entry name" value="CS"/>
    <property type="match status" value="1"/>
</dbReference>
<evidence type="ECO:0000256" key="3">
    <source>
        <dbReference type="ARBA" id="ARBA00018915"/>
    </source>
</evidence>
<name>A0A8C5I9U2_JUNHY</name>
<dbReference type="InterPro" id="IPR037895">
    <property type="entry name" value="NUDCD1"/>
</dbReference>
<dbReference type="PANTHER" id="PTHR21664:SF1">
    <property type="entry name" value="NUDC DOMAIN-CONTAINING PROTEIN 1"/>
    <property type="match status" value="1"/>
</dbReference>
<evidence type="ECO:0000256" key="4">
    <source>
        <dbReference type="ARBA" id="ARBA00022490"/>
    </source>
</evidence>
<comment type="subcellular location">
    <subcellularLocation>
        <location evidence="2">Cytoplasm</location>
    </subcellularLocation>
    <subcellularLocation>
        <location evidence="1">Nucleus</location>
    </subcellularLocation>
</comment>
<accession>A0A8C5I9U2</accession>
<reference evidence="8" key="1">
    <citation type="submission" date="2025-08" db="UniProtKB">
        <authorList>
            <consortium name="Ensembl"/>
        </authorList>
    </citation>
    <scope>IDENTIFICATION</scope>
</reference>
<keyword evidence="5" id="KW-0539">Nucleus</keyword>
<dbReference type="InterPro" id="IPR007052">
    <property type="entry name" value="CS_dom"/>
</dbReference>
<evidence type="ECO:0000313" key="8">
    <source>
        <dbReference type="Ensembl" id="ENSJHYP00000001046.1"/>
    </source>
</evidence>
<proteinExistence type="predicted"/>
<dbReference type="GO" id="GO:0005634">
    <property type="term" value="C:nucleus"/>
    <property type="evidence" value="ECO:0007669"/>
    <property type="project" value="UniProtKB-SubCell"/>
</dbReference>
<evidence type="ECO:0000256" key="1">
    <source>
        <dbReference type="ARBA" id="ARBA00004123"/>
    </source>
</evidence>
<dbReference type="PANTHER" id="PTHR21664">
    <property type="entry name" value="CHRONIC MYELOGENOUS LEUKEMIA TUMOR ANTIGEN 66"/>
    <property type="match status" value="1"/>
</dbReference>
<feature type="compositionally biased region" description="Low complexity" evidence="6">
    <location>
        <begin position="58"/>
        <end position="69"/>
    </location>
</feature>
<dbReference type="SUPFAM" id="SSF49764">
    <property type="entry name" value="HSP20-like chaperones"/>
    <property type="match status" value="1"/>
</dbReference>
<dbReference type="GO" id="GO:0005737">
    <property type="term" value="C:cytoplasm"/>
    <property type="evidence" value="ECO:0007669"/>
    <property type="project" value="UniProtKB-SubCell"/>
</dbReference>
<protein>
    <recommendedName>
        <fullName evidence="3">NudC domain-containing protein 1</fullName>
    </recommendedName>
</protein>
<dbReference type="Gene3D" id="2.60.40.790">
    <property type="match status" value="1"/>
</dbReference>
<evidence type="ECO:0000259" key="7">
    <source>
        <dbReference type="PROSITE" id="PS51203"/>
    </source>
</evidence>
<keyword evidence="4" id="KW-0963">Cytoplasm</keyword>
<dbReference type="InterPro" id="IPR008978">
    <property type="entry name" value="HSP20-like_chaperone"/>
</dbReference>
<keyword evidence="9" id="KW-1185">Reference proteome</keyword>
<dbReference type="Pfam" id="PF04969">
    <property type="entry name" value="CS"/>
    <property type="match status" value="1"/>
</dbReference>
<reference evidence="8" key="2">
    <citation type="submission" date="2025-09" db="UniProtKB">
        <authorList>
            <consortium name="Ensembl"/>
        </authorList>
    </citation>
    <scope>IDENTIFICATION</scope>
</reference>
<dbReference type="Ensembl" id="ENSJHYT00000001318.1">
    <property type="protein sequence ID" value="ENSJHYP00000001046.1"/>
    <property type="gene ID" value="ENSJHYG00000000932.1"/>
</dbReference>
<evidence type="ECO:0000256" key="2">
    <source>
        <dbReference type="ARBA" id="ARBA00004496"/>
    </source>
</evidence>
<feature type="compositionally biased region" description="Polar residues" evidence="6">
    <location>
        <begin position="1"/>
        <end position="28"/>
    </location>
</feature>
<feature type="domain" description="CS" evidence="7">
    <location>
        <begin position="496"/>
        <end position="585"/>
    </location>
</feature>
<evidence type="ECO:0000256" key="5">
    <source>
        <dbReference type="ARBA" id="ARBA00023242"/>
    </source>
</evidence>
<dbReference type="AlphaFoldDB" id="A0A8C5I9U2"/>
<sequence length="807" mass="89576">MLVSFTQQKKSDQNTMTCSVPSTDTPPRSMTGAPVCERLRGELGTAPTRRSERRAPAAHRAACAGTAHPLRARPLRSPALPPGAPGARPAQRRPGARERNREGPARFAPGSLPVHSRLTARRSPAGPCSRGGAACRTHHAPPAPPLLEAGAAGKRSPGSATTAPGAPRAHGCLLARTTAPSMHSGGRAPAHPLPVVLRGRCRAFPAGPRSCRRFPKFSRRRGMAGAAHCSLQAKRLLLDPKFEGYKLSLEPLACYQLGLDAAVAEVQLRDDQYTLDHMRAFGMYNYLHLDSWYQDNVYYVDQFGRVMNLSVTLDTALQKPREVFRLPTDLTACDNRLCASMHFSSSTWVTLSDGTGRLYLIKSGKRGSSASEKWEIVFNEELGSPFIVAHSVSFVKADAHSLAVLLLRVEKDELDTKGSGFHVTLEWVTIAEGKEGDHRYEIIKRRVLQGKSVPHYAAIEPSGDGLMIVSHKPFTFMQSESDKLEENDDSKVSNEKKDPLYYWQQTEDDVTITVHLPQDITRDDIKIHFSPDNICVTLKDQPPLMEGKLYSSVDHESCTWIIREDKSLEISLMKKNEGCRWTELIIGDTRGEFIMDPSQCSEIAESLMHLTSEVMNPNPDKEKPPCNAQELEECDAFLEDGASLCRFDGDSLKITHIINLGSNQYLFSVVVNPKEMPCFCLRHDVDALLWQPHSDQPENMWEHIATFNALGYVQASKQDKKFMACAPDYSYAALCECLRRVFIYRQPTPLATVLYNRKEGRQVGQVAKQLVATLEANDPILGFQATSERLFVLTTKTLFLIKVNSGN</sequence>
<dbReference type="Proteomes" id="UP000694408">
    <property type="component" value="Unplaced"/>
</dbReference>
<evidence type="ECO:0000256" key="6">
    <source>
        <dbReference type="SAM" id="MobiDB-lite"/>
    </source>
</evidence>